<keyword evidence="4" id="KW-1185">Reference proteome</keyword>
<comment type="caution">
    <text evidence="3">The sequence shown here is derived from an EMBL/GenBank/DDBJ whole genome shotgun (WGS) entry which is preliminary data.</text>
</comment>
<evidence type="ECO:0000313" key="4">
    <source>
        <dbReference type="Proteomes" id="UP000245699"/>
    </source>
</evidence>
<protein>
    <recommendedName>
        <fullName evidence="5">Late embryogenesis abundant protein LEA-2 subgroup domain-containing protein</fullName>
    </recommendedName>
</protein>
<sequence>MQNQKPSSHNSSFQDQFSSPYPQDRRNSYLTRNHNPSYYNRNSNVFTTPNQYHPSESDDYSSMEPRSNMSRHYSNSNFQQSPYISQDYQAEKPIKKRRRYCCCFSKKACIVFSIFMLFLLAGLAVAGYFLWPRIPNAKLKNIGVASTSGSSSSTNSAINNAIQGTRIETSGNVVIPLVLEISVSNPNYIPWTFNNVTADGTIQLNDGSQYKIGSGGLSSPFTMPRLSENNPMLINFNFVLDPKSSNFVSAANLVKSACTAGGPAIKLNYVATIHINAISWLGIRPTVSDSANFNCPISDLQGMGIDVPALINKLLT</sequence>
<keyword evidence="2" id="KW-0472">Membrane</keyword>
<proteinExistence type="predicted"/>
<dbReference type="STRING" id="61424.A0A2T9Z541"/>
<evidence type="ECO:0000313" key="3">
    <source>
        <dbReference type="EMBL" id="PVU99717.1"/>
    </source>
</evidence>
<keyword evidence="2" id="KW-0812">Transmembrane</keyword>
<dbReference type="EMBL" id="MBFT01000022">
    <property type="protein sequence ID" value="PVU99717.1"/>
    <property type="molecule type" value="Genomic_DNA"/>
</dbReference>
<evidence type="ECO:0008006" key="5">
    <source>
        <dbReference type="Google" id="ProtNLM"/>
    </source>
</evidence>
<feature type="compositionally biased region" description="Polar residues" evidence="1">
    <location>
        <begin position="28"/>
        <end position="54"/>
    </location>
</feature>
<dbReference type="OrthoDB" id="20273at2759"/>
<accession>A0A2T9Z541</accession>
<name>A0A2T9Z541_9FUNG</name>
<evidence type="ECO:0000256" key="2">
    <source>
        <dbReference type="SAM" id="Phobius"/>
    </source>
</evidence>
<organism evidence="3 4">
    <name type="scientific">Furculomyces boomerangus</name>
    <dbReference type="NCBI Taxonomy" id="61424"/>
    <lineage>
        <taxon>Eukaryota</taxon>
        <taxon>Fungi</taxon>
        <taxon>Fungi incertae sedis</taxon>
        <taxon>Zoopagomycota</taxon>
        <taxon>Kickxellomycotina</taxon>
        <taxon>Harpellomycetes</taxon>
        <taxon>Harpellales</taxon>
        <taxon>Harpellaceae</taxon>
        <taxon>Furculomyces</taxon>
    </lineage>
</organism>
<evidence type="ECO:0000256" key="1">
    <source>
        <dbReference type="SAM" id="MobiDB-lite"/>
    </source>
</evidence>
<feature type="region of interest" description="Disordered" evidence="1">
    <location>
        <begin position="1"/>
        <end position="78"/>
    </location>
</feature>
<feature type="compositionally biased region" description="Polar residues" evidence="1">
    <location>
        <begin position="64"/>
        <end position="78"/>
    </location>
</feature>
<reference evidence="3 4" key="1">
    <citation type="journal article" date="2018" name="MBio">
        <title>Comparative Genomics Reveals the Core Gene Toolbox for the Fungus-Insect Symbiosis.</title>
        <authorList>
            <person name="Wang Y."/>
            <person name="Stata M."/>
            <person name="Wang W."/>
            <person name="Stajich J.E."/>
            <person name="White M.M."/>
            <person name="Moncalvo J.M."/>
        </authorList>
    </citation>
    <scope>NUCLEOTIDE SEQUENCE [LARGE SCALE GENOMIC DNA]</scope>
    <source>
        <strain evidence="3 4">AUS-77-4</strain>
    </source>
</reference>
<keyword evidence="2" id="KW-1133">Transmembrane helix</keyword>
<dbReference type="Proteomes" id="UP000245699">
    <property type="component" value="Unassembled WGS sequence"/>
</dbReference>
<feature type="compositionally biased region" description="Polar residues" evidence="1">
    <location>
        <begin position="1"/>
        <end position="21"/>
    </location>
</feature>
<gene>
    <name evidence="3" type="ORF">BB559_000443</name>
</gene>
<dbReference type="AlphaFoldDB" id="A0A2T9Z541"/>
<feature type="transmembrane region" description="Helical" evidence="2">
    <location>
        <begin position="108"/>
        <end position="131"/>
    </location>
</feature>